<keyword evidence="2" id="KW-1185">Reference proteome</keyword>
<sequence length="82" mass="9216">MAGKEHQVGVIGYGLSAKVFQIPFILASKGFERQLDPAIDSTKLCEYRRLIFTPDGEMGTKVFWELGDFRSYSILSIEVIPC</sequence>
<dbReference type="EMBL" id="KV878218">
    <property type="protein sequence ID" value="OJJ29659.1"/>
    <property type="molecule type" value="Genomic_DNA"/>
</dbReference>
<accession>A0A1L9R408</accession>
<evidence type="ECO:0000313" key="1">
    <source>
        <dbReference type="EMBL" id="OJJ29659.1"/>
    </source>
</evidence>
<reference evidence="2" key="1">
    <citation type="journal article" date="2017" name="Genome Biol.">
        <title>Comparative genomics reveals high biological diversity and specific adaptations in the industrially and medically important fungal genus Aspergillus.</title>
        <authorList>
            <person name="de Vries R.P."/>
            <person name="Riley R."/>
            <person name="Wiebenga A."/>
            <person name="Aguilar-Osorio G."/>
            <person name="Amillis S."/>
            <person name="Uchima C.A."/>
            <person name="Anderluh G."/>
            <person name="Asadollahi M."/>
            <person name="Askin M."/>
            <person name="Barry K."/>
            <person name="Battaglia E."/>
            <person name="Bayram O."/>
            <person name="Benocci T."/>
            <person name="Braus-Stromeyer S.A."/>
            <person name="Caldana C."/>
            <person name="Canovas D."/>
            <person name="Cerqueira G.C."/>
            <person name="Chen F."/>
            <person name="Chen W."/>
            <person name="Choi C."/>
            <person name="Clum A."/>
            <person name="Dos Santos R.A."/>
            <person name="Damasio A.R."/>
            <person name="Diallinas G."/>
            <person name="Emri T."/>
            <person name="Fekete E."/>
            <person name="Flipphi M."/>
            <person name="Freyberg S."/>
            <person name="Gallo A."/>
            <person name="Gournas C."/>
            <person name="Habgood R."/>
            <person name="Hainaut M."/>
            <person name="Harispe M.L."/>
            <person name="Henrissat B."/>
            <person name="Hilden K.S."/>
            <person name="Hope R."/>
            <person name="Hossain A."/>
            <person name="Karabika E."/>
            <person name="Karaffa L."/>
            <person name="Karanyi Z."/>
            <person name="Krasevec N."/>
            <person name="Kuo A."/>
            <person name="Kusch H."/>
            <person name="LaButti K."/>
            <person name="Lagendijk E.L."/>
            <person name="Lapidus A."/>
            <person name="Levasseur A."/>
            <person name="Lindquist E."/>
            <person name="Lipzen A."/>
            <person name="Logrieco A.F."/>
            <person name="MacCabe A."/>
            <person name="Maekelae M.R."/>
            <person name="Malavazi I."/>
            <person name="Melin P."/>
            <person name="Meyer V."/>
            <person name="Mielnichuk N."/>
            <person name="Miskei M."/>
            <person name="Molnar A.P."/>
            <person name="Mule G."/>
            <person name="Ngan C.Y."/>
            <person name="Orejas M."/>
            <person name="Orosz E."/>
            <person name="Ouedraogo J.P."/>
            <person name="Overkamp K.M."/>
            <person name="Park H.-S."/>
            <person name="Perrone G."/>
            <person name="Piumi F."/>
            <person name="Punt P.J."/>
            <person name="Ram A.F."/>
            <person name="Ramon A."/>
            <person name="Rauscher S."/>
            <person name="Record E."/>
            <person name="Riano-Pachon D.M."/>
            <person name="Robert V."/>
            <person name="Roehrig J."/>
            <person name="Ruller R."/>
            <person name="Salamov A."/>
            <person name="Salih N.S."/>
            <person name="Samson R.A."/>
            <person name="Sandor E."/>
            <person name="Sanguinetti M."/>
            <person name="Schuetze T."/>
            <person name="Sepcic K."/>
            <person name="Shelest E."/>
            <person name="Sherlock G."/>
            <person name="Sophianopoulou V."/>
            <person name="Squina F.M."/>
            <person name="Sun H."/>
            <person name="Susca A."/>
            <person name="Todd R.B."/>
            <person name="Tsang A."/>
            <person name="Unkles S.E."/>
            <person name="van de Wiele N."/>
            <person name="van Rossen-Uffink D."/>
            <person name="Oliveira J.V."/>
            <person name="Vesth T.C."/>
            <person name="Visser J."/>
            <person name="Yu J.-H."/>
            <person name="Zhou M."/>
            <person name="Andersen M.R."/>
            <person name="Archer D.B."/>
            <person name="Baker S.E."/>
            <person name="Benoit I."/>
            <person name="Brakhage A.A."/>
            <person name="Braus G.H."/>
            <person name="Fischer R."/>
            <person name="Frisvad J.C."/>
            <person name="Goldman G.H."/>
            <person name="Houbraken J."/>
            <person name="Oakley B."/>
            <person name="Pocsi I."/>
            <person name="Scazzocchio C."/>
            <person name="Seiboth B."/>
            <person name="vanKuyk P.A."/>
            <person name="Wortman J."/>
            <person name="Dyer P.S."/>
            <person name="Grigoriev I.V."/>
        </authorList>
    </citation>
    <scope>NUCLEOTIDE SEQUENCE [LARGE SCALE GENOMIC DNA]</scope>
    <source>
        <strain evidence="2">DTO 134E9</strain>
    </source>
</reference>
<evidence type="ECO:0000313" key="2">
    <source>
        <dbReference type="Proteomes" id="UP000184383"/>
    </source>
</evidence>
<dbReference type="VEuPathDB" id="FungiDB:ASPWEDRAFT_177400"/>
<organism evidence="1 2">
    <name type="scientific">Aspergillus wentii DTO 134E9</name>
    <dbReference type="NCBI Taxonomy" id="1073089"/>
    <lineage>
        <taxon>Eukaryota</taxon>
        <taxon>Fungi</taxon>
        <taxon>Dikarya</taxon>
        <taxon>Ascomycota</taxon>
        <taxon>Pezizomycotina</taxon>
        <taxon>Eurotiomycetes</taxon>
        <taxon>Eurotiomycetidae</taxon>
        <taxon>Eurotiales</taxon>
        <taxon>Aspergillaceae</taxon>
        <taxon>Aspergillus</taxon>
        <taxon>Aspergillus subgen. Cremei</taxon>
    </lineage>
</organism>
<dbReference type="AlphaFoldDB" id="A0A1L9R408"/>
<protein>
    <submittedName>
        <fullName evidence="1">Uncharacterized protein</fullName>
    </submittedName>
</protein>
<dbReference type="GeneID" id="63747496"/>
<name>A0A1L9R408_ASPWE</name>
<dbReference type="Proteomes" id="UP000184383">
    <property type="component" value="Unassembled WGS sequence"/>
</dbReference>
<proteinExistence type="predicted"/>
<gene>
    <name evidence="1" type="ORF">ASPWEDRAFT_177400</name>
</gene>
<dbReference type="RefSeq" id="XP_040683336.1">
    <property type="nucleotide sequence ID" value="XM_040831648.1"/>
</dbReference>